<dbReference type="EMBL" id="LC494307">
    <property type="protein sequence ID" value="BBM62262.1"/>
    <property type="molecule type" value="Genomic_DNA"/>
</dbReference>
<accession>A0A5A4U6Y9</accession>
<dbReference type="SUPFAM" id="SSF53448">
    <property type="entry name" value="Nucleotide-diphospho-sugar transferases"/>
    <property type="match status" value="1"/>
</dbReference>
<evidence type="ECO:0000259" key="1">
    <source>
        <dbReference type="Pfam" id="PF00535"/>
    </source>
</evidence>
<dbReference type="AlphaFoldDB" id="A0A5A4U6Y9"/>
<reference evidence="3" key="1">
    <citation type="submission" date="2019-07" db="EMBL/GenBank/DDBJ databases">
        <title>Overview of O-antigen diversity of Escherichia albertii, an emerging enteropathogen; genetic structure, serology, and development of O-genotyping method.</title>
        <authorList>
            <person name="Ooka T."/>
            <person name="Seto K."/>
            <person name="Ogura Y."/>
            <person name="Iguchi A."/>
            <person name="Imura N."/>
            <person name="Honda M."/>
            <person name="Etoh Y."/>
            <person name="Ikeda T."/>
            <person name="Sugitani W."/>
            <person name="Konno T."/>
            <person name="Kawano K."/>
            <person name="Kudo Y."/>
            <person name="Murakami K."/>
            <person name="Hayashi T."/>
            <person name="Nishi J."/>
        </authorList>
    </citation>
    <scope>NUCLEOTIDE SEQUENCE</scope>
    <source>
        <strain evidence="3">NIAH_Bird 26</strain>
        <strain evidence="2">NIAH_Bird 5</strain>
    </source>
</reference>
<evidence type="ECO:0000313" key="3">
    <source>
        <dbReference type="EMBL" id="BBM62262.1"/>
    </source>
</evidence>
<dbReference type="RefSeq" id="WP_059276128.1">
    <property type="nucleotide sequence ID" value="NZ_BBVO01000002.1"/>
</dbReference>
<dbReference type="PANTHER" id="PTHR22916:SF3">
    <property type="entry name" value="UDP-GLCNAC:BETAGAL BETA-1,3-N-ACETYLGLUCOSAMINYLTRANSFERASE-LIKE PROTEIN 1"/>
    <property type="match status" value="1"/>
</dbReference>
<proteinExistence type="predicted"/>
<dbReference type="Pfam" id="PF00535">
    <property type="entry name" value="Glycos_transf_2"/>
    <property type="match status" value="1"/>
</dbReference>
<evidence type="ECO:0000313" key="2">
    <source>
        <dbReference type="EMBL" id="BBM62240.1"/>
    </source>
</evidence>
<protein>
    <submittedName>
        <fullName evidence="3">Putative glycosyltransferase</fullName>
    </submittedName>
</protein>
<dbReference type="GO" id="GO:0016758">
    <property type="term" value="F:hexosyltransferase activity"/>
    <property type="evidence" value="ECO:0007669"/>
    <property type="project" value="UniProtKB-ARBA"/>
</dbReference>
<sequence>MMEDSKKLISVIMPVYNAEKYIHESIKSILAQSYPNFEFIIINDGSKDSSGKIIESFLDDARIRYINRENKGLVFTLNEAISLSRGNYVARMDADDISHPQRLEKQLKFLLENPDIAVVGCSSFIIDKNSKVINTRKPPLTPLVNKALLLFGPTLTHPSVMFNKILLGEQLCYSDKYLHVEDYELWLRLIKKYKIANIKDVLFYYRINESGVSQTNLFEQKINAARVYSEIKYDGRYEDLQKKLEVIHLRHEIKKSKVFQAVLYILLKYEHDSLLFFKLGYILRWLIK</sequence>
<organism evidence="3">
    <name type="scientific">Escherichia albertii</name>
    <dbReference type="NCBI Taxonomy" id="208962"/>
    <lineage>
        <taxon>Bacteria</taxon>
        <taxon>Pseudomonadati</taxon>
        <taxon>Pseudomonadota</taxon>
        <taxon>Gammaproteobacteria</taxon>
        <taxon>Enterobacterales</taxon>
        <taxon>Enterobacteriaceae</taxon>
        <taxon>Escherichia</taxon>
    </lineage>
</organism>
<dbReference type="PANTHER" id="PTHR22916">
    <property type="entry name" value="GLYCOSYLTRANSFERASE"/>
    <property type="match status" value="1"/>
</dbReference>
<dbReference type="InterPro" id="IPR001173">
    <property type="entry name" value="Glyco_trans_2-like"/>
</dbReference>
<keyword evidence="3" id="KW-0808">Transferase</keyword>
<dbReference type="InterPro" id="IPR029044">
    <property type="entry name" value="Nucleotide-diphossugar_trans"/>
</dbReference>
<feature type="domain" description="Glycosyltransferase 2-like" evidence="1">
    <location>
        <begin position="10"/>
        <end position="139"/>
    </location>
</feature>
<dbReference type="Gene3D" id="3.90.550.10">
    <property type="entry name" value="Spore Coat Polysaccharide Biosynthesis Protein SpsA, Chain A"/>
    <property type="match status" value="1"/>
</dbReference>
<name>A0A5A4U6Y9_ESCAL</name>
<dbReference type="EMBL" id="LC494306">
    <property type="protein sequence ID" value="BBM62240.1"/>
    <property type="molecule type" value="Genomic_DNA"/>
</dbReference>